<feature type="transmembrane region" description="Helical" evidence="7">
    <location>
        <begin position="112"/>
        <end position="132"/>
    </location>
</feature>
<keyword evidence="4 7" id="KW-0812">Transmembrane</keyword>
<feature type="transmembrane region" description="Helical" evidence="7">
    <location>
        <begin position="73"/>
        <end position="91"/>
    </location>
</feature>
<evidence type="ECO:0000256" key="7">
    <source>
        <dbReference type="RuleBase" id="RU369079"/>
    </source>
</evidence>
<proteinExistence type="inferred from homology"/>
<protein>
    <recommendedName>
        <fullName evidence="7">TRAP transporter small permease protein</fullName>
    </recommendedName>
</protein>
<keyword evidence="5 7" id="KW-1133">Transmembrane helix</keyword>
<organism evidence="9 10">
    <name type="scientific">Tropicibacter oceani</name>
    <dbReference type="NCBI Taxonomy" id="3058420"/>
    <lineage>
        <taxon>Bacteria</taxon>
        <taxon>Pseudomonadati</taxon>
        <taxon>Pseudomonadota</taxon>
        <taxon>Alphaproteobacteria</taxon>
        <taxon>Rhodobacterales</taxon>
        <taxon>Roseobacteraceae</taxon>
        <taxon>Tropicibacter</taxon>
    </lineage>
</organism>
<keyword evidence="3" id="KW-1003">Cell membrane</keyword>
<keyword evidence="10" id="KW-1185">Reference proteome</keyword>
<accession>A0ABY8QDU0</accession>
<dbReference type="InterPro" id="IPR055348">
    <property type="entry name" value="DctQ"/>
</dbReference>
<evidence type="ECO:0000256" key="3">
    <source>
        <dbReference type="ARBA" id="ARBA00022475"/>
    </source>
</evidence>
<reference evidence="9 10" key="1">
    <citation type="submission" date="2023-05" db="EMBL/GenBank/DDBJ databases">
        <title>YMD87, complete Genome.</title>
        <authorList>
            <person name="Zhang J."/>
            <person name="Xu X."/>
        </authorList>
    </citation>
    <scope>NUCLEOTIDE SEQUENCE [LARGE SCALE GENOMIC DNA]</scope>
    <source>
        <strain evidence="9 10">YMD87</strain>
    </source>
</reference>
<comment type="function">
    <text evidence="7">Part of the tripartite ATP-independent periplasmic (TRAP) transport system.</text>
</comment>
<keyword evidence="2 7" id="KW-0813">Transport</keyword>
<dbReference type="EMBL" id="CP124616">
    <property type="protein sequence ID" value="WGW02372.1"/>
    <property type="molecule type" value="Genomic_DNA"/>
</dbReference>
<dbReference type="Proteomes" id="UP001241605">
    <property type="component" value="Chromosome"/>
</dbReference>
<evidence type="ECO:0000259" key="8">
    <source>
        <dbReference type="Pfam" id="PF04290"/>
    </source>
</evidence>
<dbReference type="Pfam" id="PF04290">
    <property type="entry name" value="DctQ"/>
    <property type="match status" value="1"/>
</dbReference>
<keyword evidence="6 7" id="KW-0472">Membrane</keyword>
<comment type="subunit">
    <text evidence="7">The complex comprises the extracytoplasmic solute receptor protein and the two transmembrane proteins.</text>
</comment>
<name>A0ABY8QDU0_9RHOB</name>
<comment type="subcellular location">
    <subcellularLocation>
        <location evidence="7">Cell inner membrane</location>
        <topology evidence="7">Multi-pass membrane protein</topology>
    </subcellularLocation>
    <subcellularLocation>
        <location evidence="1">Cell membrane</location>
        <topology evidence="1">Multi-pass membrane protein</topology>
    </subcellularLocation>
</comment>
<keyword evidence="7" id="KW-0997">Cell inner membrane</keyword>
<feature type="transmembrane region" description="Helical" evidence="7">
    <location>
        <begin position="12"/>
        <end position="35"/>
    </location>
</feature>
<evidence type="ECO:0000313" key="9">
    <source>
        <dbReference type="EMBL" id="WGW02372.1"/>
    </source>
</evidence>
<evidence type="ECO:0000256" key="1">
    <source>
        <dbReference type="ARBA" id="ARBA00004651"/>
    </source>
</evidence>
<evidence type="ECO:0000256" key="5">
    <source>
        <dbReference type="ARBA" id="ARBA00022989"/>
    </source>
</evidence>
<evidence type="ECO:0000256" key="2">
    <source>
        <dbReference type="ARBA" id="ARBA00022448"/>
    </source>
</evidence>
<evidence type="ECO:0000256" key="4">
    <source>
        <dbReference type="ARBA" id="ARBA00022692"/>
    </source>
</evidence>
<evidence type="ECO:0000256" key="6">
    <source>
        <dbReference type="ARBA" id="ARBA00023136"/>
    </source>
</evidence>
<gene>
    <name evidence="9" type="ORF">QF118_10455</name>
</gene>
<sequence length="197" mass="20850">MQRVHRTVLALARMMAVIGGSVLTLLILIICISILGRTANSLLHSDFMMGAAPGMAQSLIDLGIGAIRGDFELVEAGMAFCIFAFLPLCQVTGGHASVDIFTNFLPRGANRFLIFLGEALFAVALVVIAWQLDAGMDRKMRSGETTLLLQFPVWWSYAASLVGAVAAAAAGAYMALVRGLELLTGRVIVANAVGADH</sequence>
<feature type="domain" description="Tripartite ATP-independent periplasmic transporters DctQ component" evidence="8">
    <location>
        <begin position="69"/>
        <end position="178"/>
    </location>
</feature>
<feature type="transmembrane region" description="Helical" evidence="7">
    <location>
        <begin position="152"/>
        <end position="176"/>
    </location>
</feature>
<dbReference type="RefSeq" id="WP_282299006.1">
    <property type="nucleotide sequence ID" value="NZ_CP124616.1"/>
</dbReference>
<comment type="similarity">
    <text evidence="7">Belongs to the TRAP transporter small permease family.</text>
</comment>
<evidence type="ECO:0000313" key="10">
    <source>
        <dbReference type="Proteomes" id="UP001241605"/>
    </source>
</evidence>